<sequence>MFLKYINEPILYQGRNKCRKYFEGWYFKHISNDLKNTICIIPGITKDECDPHAFVQTIINRNIGDELRVTTHYYRYSINDFKYTDVPFSIKIGENMFASNGIELTLEDDEFSISGKINYSSFTKIKTNIIYPNIMGCFAYLPIMECYHGIVSMNHYLDGSLFLNEEEINFNEGKGYIEKDWGTSFPKEYVWMQCNHFKDKDASIMCSIADIPFLGTSFQGFICNLSFSGREYRFASYNNSKILNINCSYNMFEVTIVKGNLKLEINAKMDKGGVLKAPQYGTMKRTIKEGVNGVISLKLAKKNNEILYVGEGKPCGIEIVKNS</sequence>
<name>A0ABS4GF06_9FIRM</name>
<dbReference type="PANTHER" id="PTHR35309:SF4">
    <property type="entry name" value="TOCOPHEROL CYCLASE"/>
    <property type="match status" value="1"/>
</dbReference>
<dbReference type="Proteomes" id="UP001519342">
    <property type="component" value="Unassembled WGS sequence"/>
</dbReference>
<keyword evidence="2" id="KW-1185">Reference proteome</keyword>
<dbReference type="Pfam" id="PF14249">
    <property type="entry name" value="Tocopherol_cycl"/>
    <property type="match status" value="1"/>
</dbReference>
<reference evidence="1 2" key="1">
    <citation type="submission" date="2021-03" db="EMBL/GenBank/DDBJ databases">
        <title>Genomic Encyclopedia of Type Strains, Phase IV (KMG-IV): sequencing the most valuable type-strain genomes for metagenomic binning, comparative biology and taxonomic classification.</title>
        <authorList>
            <person name="Goeker M."/>
        </authorList>
    </citation>
    <scope>NUCLEOTIDE SEQUENCE [LARGE SCALE GENOMIC DNA]</scope>
    <source>
        <strain evidence="1 2">DSM 24004</strain>
    </source>
</reference>
<proteinExistence type="predicted"/>
<evidence type="ECO:0000313" key="2">
    <source>
        <dbReference type="Proteomes" id="UP001519342"/>
    </source>
</evidence>
<organism evidence="1 2">
    <name type="scientific">Sedimentibacter acidaminivorans</name>
    <dbReference type="NCBI Taxonomy" id="913099"/>
    <lineage>
        <taxon>Bacteria</taxon>
        <taxon>Bacillati</taxon>
        <taxon>Bacillota</taxon>
        <taxon>Tissierellia</taxon>
        <taxon>Sedimentibacter</taxon>
    </lineage>
</organism>
<evidence type="ECO:0008006" key="3">
    <source>
        <dbReference type="Google" id="ProtNLM"/>
    </source>
</evidence>
<evidence type="ECO:0000313" key="1">
    <source>
        <dbReference type="EMBL" id="MBP1926222.1"/>
    </source>
</evidence>
<dbReference type="InterPro" id="IPR025893">
    <property type="entry name" value="Tocopherol_cyclase"/>
</dbReference>
<gene>
    <name evidence="1" type="ORF">J2Z76_002086</name>
</gene>
<accession>A0ABS4GF06</accession>
<dbReference type="RefSeq" id="WP_209511948.1">
    <property type="nucleotide sequence ID" value="NZ_JAGGKS010000005.1"/>
</dbReference>
<dbReference type="SUPFAM" id="SSF159245">
    <property type="entry name" value="AttH-like"/>
    <property type="match status" value="1"/>
</dbReference>
<comment type="caution">
    <text evidence="1">The sequence shown here is derived from an EMBL/GenBank/DDBJ whole genome shotgun (WGS) entry which is preliminary data.</text>
</comment>
<protein>
    <recommendedName>
        <fullName evidence="3">Tocopherol cyclase</fullName>
    </recommendedName>
</protein>
<dbReference type="EMBL" id="JAGGKS010000005">
    <property type="protein sequence ID" value="MBP1926222.1"/>
    <property type="molecule type" value="Genomic_DNA"/>
</dbReference>
<dbReference type="PANTHER" id="PTHR35309">
    <property type="match status" value="1"/>
</dbReference>